<evidence type="ECO:0000313" key="3">
    <source>
        <dbReference type="EMBL" id="NOU76698.1"/>
    </source>
</evidence>
<protein>
    <submittedName>
        <fullName evidence="3">Uncharacterized protein</fullName>
    </submittedName>
</protein>
<dbReference type="Gene3D" id="2.115.10.20">
    <property type="entry name" value="Glycosyl hydrolase domain, family 43"/>
    <property type="match status" value="1"/>
</dbReference>
<dbReference type="EMBL" id="WHOA01000246">
    <property type="protein sequence ID" value="NOU76698.1"/>
    <property type="molecule type" value="Genomic_DNA"/>
</dbReference>
<comment type="similarity">
    <text evidence="1 2">Belongs to the glycosyl hydrolase 68 family.</text>
</comment>
<evidence type="ECO:0000256" key="2">
    <source>
        <dbReference type="RuleBase" id="RU361220"/>
    </source>
</evidence>
<evidence type="ECO:0000313" key="4">
    <source>
        <dbReference type="Proteomes" id="UP000616779"/>
    </source>
</evidence>
<dbReference type="RefSeq" id="WP_171649238.1">
    <property type="nucleotide sequence ID" value="NZ_WHOA01000246.1"/>
</dbReference>
<dbReference type="Proteomes" id="UP000616779">
    <property type="component" value="Unassembled WGS sequence"/>
</dbReference>
<evidence type="ECO:0000256" key="1">
    <source>
        <dbReference type="ARBA" id="ARBA00006775"/>
    </source>
</evidence>
<dbReference type="InterPro" id="IPR023296">
    <property type="entry name" value="Glyco_hydro_beta-prop_sf"/>
</dbReference>
<dbReference type="Pfam" id="PF02435">
    <property type="entry name" value="Glyco_hydro_68"/>
    <property type="match status" value="1"/>
</dbReference>
<comment type="caution">
    <text evidence="3">The sequence shown here is derived from an EMBL/GenBank/DDBJ whole genome shotgun (WGS) entry which is preliminary data.</text>
</comment>
<organism evidence="3 4">
    <name type="scientific">Paenibacillus phytorum</name>
    <dbReference type="NCBI Taxonomy" id="2654977"/>
    <lineage>
        <taxon>Bacteria</taxon>
        <taxon>Bacillati</taxon>
        <taxon>Bacillota</taxon>
        <taxon>Bacilli</taxon>
        <taxon>Bacillales</taxon>
        <taxon>Paenibacillaceae</taxon>
        <taxon>Paenibacillus</taxon>
    </lineage>
</organism>
<accession>A0ABX1Y7B3</accession>
<keyword evidence="4" id="KW-1185">Reference proteome</keyword>
<dbReference type="SUPFAM" id="SSF75005">
    <property type="entry name" value="Arabinanase/levansucrase/invertase"/>
    <property type="match status" value="1"/>
</dbReference>
<proteinExistence type="inferred from homology"/>
<gene>
    <name evidence="3" type="ORF">GC098_35965</name>
</gene>
<reference evidence="3 4" key="1">
    <citation type="submission" date="2019-10" db="EMBL/GenBank/DDBJ databases">
        <title>Description of Paenibacillus terrestris sp. nov.</title>
        <authorList>
            <person name="Carlier A."/>
            <person name="Qi S."/>
        </authorList>
    </citation>
    <scope>NUCLEOTIDE SEQUENCE [LARGE SCALE GENOMIC DNA]</scope>
    <source>
        <strain evidence="3 4">LMG 31458</strain>
    </source>
</reference>
<name>A0ABX1Y7B3_9BACL</name>
<sequence length="112" mass="12171">MKWNFDKIGKSLAAAVIGITAILTPAISSTVLAQGTAAVSNWTREVASQIKLNDSNTAPIINKEDLEKMSPDYLVWDTWPLQDRQGHPAVVNGYKIIFALTVPRDVIPGKAP</sequence>
<dbReference type="InterPro" id="IPR003469">
    <property type="entry name" value="Glyco_hydro_68"/>
</dbReference>